<dbReference type="EMBL" id="VSRR010012290">
    <property type="protein sequence ID" value="MPC54353.1"/>
    <property type="molecule type" value="Genomic_DNA"/>
</dbReference>
<evidence type="ECO:0000256" key="1">
    <source>
        <dbReference type="SAM" id="MobiDB-lite"/>
    </source>
</evidence>
<dbReference type="AlphaFoldDB" id="A0A5B7GAP3"/>
<accession>A0A5B7GAP3</accession>
<keyword evidence="3" id="KW-1185">Reference proteome</keyword>
<evidence type="ECO:0000313" key="2">
    <source>
        <dbReference type="EMBL" id="MPC54353.1"/>
    </source>
</evidence>
<feature type="region of interest" description="Disordered" evidence="1">
    <location>
        <begin position="20"/>
        <end position="60"/>
    </location>
</feature>
<feature type="compositionally biased region" description="Basic residues" evidence="1">
    <location>
        <begin position="22"/>
        <end position="39"/>
    </location>
</feature>
<sequence>MTTNSITKTVSRITTITTFTSSHHHYKKRHSTHEKKKKTTLNAGRSESQVLSTSTKNKTR</sequence>
<gene>
    <name evidence="2" type="ORF">E2C01_048264</name>
</gene>
<evidence type="ECO:0000313" key="3">
    <source>
        <dbReference type="Proteomes" id="UP000324222"/>
    </source>
</evidence>
<proteinExistence type="predicted"/>
<comment type="caution">
    <text evidence="2">The sequence shown here is derived from an EMBL/GenBank/DDBJ whole genome shotgun (WGS) entry which is preliminary data.</text>
</comment>
<reference evidence="2 3" key="1">
    <citation type="submission" date="2019-05" db="EMBL/GenBank/DDBJ databases">
        <title>Another draft genome of Portunus trituberculatus and its Hox gene families provides insights of decapod evolution.</title>
        <authorList>
            <person name="Jeong J.-H."/>
            <person name="Song I."/>
            <person name="Kim S."/>
            <person name="Choi T."/>
            <person name="Kim D."/>
            <person name="Ryu S."/>
            <person name="Kim W."/>
        </authorList>
    </citation>
    <scope>NUCLEOTIDE SEQUENCE [LARGE SCALE GENOMIC DNA]</scope>
    <source>
        <tissue evidence="2">Muscle</tissue>
    </source>
</reference>
<protein>
    <submittedName>
        <fullName evidence="2">Uncharacterized protein</fullName>
    </submittedName>
</protein>
<name>A0A5B7GAP3_PORTR</name>
<feature type="compositionally biased region" description="Polar residues" evidence="1">
    <location>
        <begin position="41"/>
        <end position="60"/>
    </location>
</feature>
<organism evidence="2 3">
    <name type="scientific">Portunus trituberculatus</name>
    <name type="common">Swimming crab</name>
    <name type="synonym">Neptunus trituberculatus</name>
    <dbReference type="NCBI Taxonomy" id="210409"/>
    <lineage>
        <taxon>Eukaryota</taxon>
        <taxon>Metazoa</taxon>
        <taxon>Ecdysozoa</taxon>
        <taxon>Arthropoda</taxon>
        <taxon>Crustacea</taxon>
        <taxon>Multicrustacea</taxon>
        <taxon>Malacostraca</taxon>
        <taxon>Eumalacostraca</taxon>
        <taxon>Eucarida</taxon>
        <taxon>Decapoda</taxon>
        <taxon>Pleocyemata</taxon>
        <taxon>Brachyura</taxon>
        <taxon>Eubrachyura</taxon>
        <taxon>Portunoidea</taxon>
        <taxon>Portunidae</taxon>
        <taxon>Portuninae</taxon>
        <taxon>Portunus</taxon>
    </lineage>
</organism>
<dbReference type="Proteomes" id="UP000324222">
    <property type="component" value="Unassembled WGS sequence"/>
</dbReference>